<accession>C7C6X9</accession>
<organism evidence="2 3">
    <name type="scientific">Methylorubrum extorquens (strain DSM 6343 / CIP 106787 / DM4)</name>
    <name type="common">Methylobacterium extorquens</name>
    <dbReference type="NCBI Taxonomy" id="661410"/>
    <lineage>
        <taxon>Bacteria</taxon>
        <taxon>Pseudomonadati</taxon>
        <taxon>Pseudomonadota</taxon>
        <taxon>Alphaproteobacteria</taxon>
        <taxon>Hyphomicrobiales</taxon>
        <taxon>Methylobacteriaceae</taxon>
        <taxon>Methylorubrum</taxon>
    </lineage>
</organism>
<dbReference type="HOGENOM" id="CLU_140900_0_0_5"/>
<proteinExistence type="predicted"/>
<evidence type="ECO:0000313" key="3">
    <source>
        <dbReference type="Proteomes" id="UP000008070"/>
    </source>
</evidence>
<dbReference type="InterPro" id="IPR025528">
    <property type="entry name" value="BrnA_antitoxin"/>
</dbReference>
<dbReference type="EMBL" id="FP103042">
    <property type="protein sequence ID" value="CAX21883.1"/>
    <property type="molecule type" value="Genomic_DNA"/>
</dbReference>
<name>C7C6X9_METED</name>
<sequence length="111" mass="12155">MNGGSTMPADKPDRTPITTSEEAGIQAGIAADPDNPEWTEADFRSAVPFEQAFPVLAEKLRRTRGPQSAPTKQLVSLRLDHDVLLRFRATGPGWQSRMNEALRRAAADLPD</sequence>
<dbReference type="AlphaFoldDB" id="C7C6X9"/>
<evidence type="ECO:0008006" key="4">
    <source>
        <dbReference type="Google" id="ProtNLM"/>
    </source>
</evidence>
<dbReference type="Proteomes" id="UP000008070">
    <property type="component" value="Chromosome"/>
</dbReference>
<reference evidence="3" key="1">
    <citation type="journal article" date="2009" name="PLoS ONE">
        <title>Methylobacterium genome sequences: a reference blueprint to investigate microbial metabolism of C1 compounds from natural and industrial sources.</title>
        <authorList>
            <person name="Vuilleumier S."/>
            <person name="Chistoserdova L."/>
            <person name="Lee M.-C."/>
            <person name="Bringel F."/>
            <person name="Lajus A."/>
            <person name="Zhou Y."/>
            <person name="Gourion B."/>
            <person name="Barbe V."/>
            <person name="Chang J."/>
            <person name="Cruveiller S."/>
            <person name="Dossat C."/>
            <person name="Gillett W."/>
            <person name="Gruffaz C."/>
            <person name="Haugen E."/>
            <person name="Hourcade E."/>
            <person name="Levy R."/>
            <person name="Mangenot S."/>
            <person name="Muller E."/>
            <person name="Nadalig T."/>
            <person name="Pagni M."/>
            <person name="Penny C."/>
            <person name="Peyraud R."/>
            <person name="Robinson D.G."/>
            <person name="Roche D."/>
            <person name="Rouy Z."/>
            <person name="Saenampechek C."/>
            <person name="Salvignol G."/>
            <person name="Vallenet D."/>
            <person name="Wu Z."/>
            <person name="Marx C.J."/>
            <person name="Vorholt J.A."/>
            <person name="Olson M.V."/>
            <person name="Kaul R."/>
            <person name="Weissenbach J."/>
            <person name="Medigue C."/>
            <person name="Lidstrom M.E."/>
        </authorList>
    </citation>
    <scope>NUCLEOTIDE SEQUENCE [LARGE SCALE GENOMIC DNA]</scope>
    <source>
        <strain evidence="3">DSM 6343 / CIP 106787 / DM4</strain>
    </source>
</reference>
<evidence type="ECO:0000256" key="1">
    <source>
        <dbReference type="SAM" id="MobiDB-lite"/>
    </source>
</evidence>
<protein>
    <recommendedName>
        <fullName evidence="4">BrnA antitoxin family protein</fullName>
    </recommendedName>
</protein>
<evidence type="ECO:0000313" key="2">
    <source>
        <dbReference type="EMBL" id="CAX21883.1"/>
    </source>
</evidence>
<gene>
    <name evidence="2" type="ORF">METD_I0214</name>
</gene>
<feature type="region of interest" description="Disordered" evidence="1">
    <location>
        <begin position="1"/>
        <end position="23"/>
    </location>
</feature>
<dbReference type="Pfam" id="PF14384">
    <property type="entry name" value="BrnA_antitoxin"/>
    <property type="match status" value="1"/>
</dbReference>
<dbReference type="KEGG" id="mdi:METDI0214"/>